<dbReference type="Proteomes" id="UP000029431">
    <property type="component" value="Chromosome"/>
</dbReference>
<evidence type="ECO:0000313" key="4">
    <source>
        <dbReference type="Proteomes" id="UP000029431"/>
    </source>
</evidence>
<dbReference type="AlphaFoldDB" id="V9W494"/>
<evidence type="ECO:0000259" key="2">
    <source>
        <dbReference type="Pfam" id="PF13349"/>
    </source>
</evidence>
<feature type="domain" description="DUF4097" evidence="2">
    <location>
        <begin position="50"/>
        <end position="279"/>
    </location>
</feature>
<accession>V9W494</accession>
<dbReference type="EMBL" id="CP003355">
    <property type="protein sequence ID" value="AHD05841.1"/>
    <property type="molecule type" value="Genomic_DNA"/>
</dbReference>
<reference evidence="3 4" key="1">
    <citation type="journal article" date="2014" name="PLoS ONE">
        <title>How to Kill the Honey Bee Larva: Genomic Potential and Virulence Mechanisms of Paenibacillus larvae.</title>
        <authorList>
            <person name="Djukic M."/>
            <person name="Brzuszkiewicz E."/>
            <person name="Funfhaus A."/>
            <person name="Voss J."/>
            <person name="Gollnow K."/>
            <person name="Poppinga L."/>
            <person name="Liesegang H."/>
            <person name="Garcia-Gonzalez E."/>
            <person name="Genersch E."/>
            <person name="Daniel R."/>
        </authorList>
    </citation>
    <scope>NUCLEOTIDE SEQUENCE [LARGE SCALE GENOMIC DNA]</scope>
    <source>
        <strain evidence="3 4">DSM 25430</strain>
    </source>
</reference>
<keyword evidence="1" id="KW-0472">Membrane</keyword>
<evidence type="ECO:0000313" key="3">
    <source>
        <dbReference type="EMBL" id="AHD05841.1"/>
    </source>
</evidence>
<protein>
    <recommendedName>
        <fullName evidence="2">DUF4097 domain-containing protein</fullName>
    </recommendedName>
</protein>
<dbReference type="HOGENOM" id="CLU_985787_0_0_9"/>
<name>V9W494_9BACL</name>
<dbReference type="KEGG" id="plv:ERIC2_c20500"/>
<keyword evidence="1" id="KW-0812">Transmembrane</keyword>
<sequence length="297" mass="32748">MGRYKKIRQLLHAALILSGILAVYWIFFPPLQEYDRIWKFDSGQLESVYIQTDYNVQIECKESEDGTNYIEIKGSADKQVVNVLEGADIVQKALTLNLSKPGSLEKLADKASRNDDTQYITFVLAREAALHKIEASSTSEWLRIRQMKADHAVFKTTSGQVKLDGYKGESLNIQTGSGDIEAFKARGKVEAVSEGGNIKLIDMEGNPDVQTNSGNVQLSGDLSLASVQTVSGNITIAIPAGYQSRYDLQTNTGKIRAPRSITSSSNYIKVKTNSGNIRINPIKSKFVCKFPQLDCAT</sequence>
<keyword evidence="4" id="KW-1185">Reference proteome</keyword>
<dbReference type="InterPro" id="IPR025164">
    <property type="entry name" value="Toastrack_DUF4097"/>
</dbReference>
<dbReference type="RefSeq" id="WP_024094206.1">
    <property type="nucleotide sequence ID" value="NC_023134.1"/>
</dbReference>
<dbReference type="Pfam" id="PF13349">
    <property type="entry name" value="DUF4097"/>
    <property type="match status" value="1"/>
</dbReference>
<proteinExistence type="predicted"/>
<dbReference type="PANTHER" id="PTHR34094">
    <property type="match status" value="1"/>
</dbReference>
<organism evidence="3 4">
    <name type="scientific">Paenibacillus larvae subsp. larvae DSM 25430</name>
    <dbReference type="NCBI Taxonomy" id="697284"/>
    <lineage>
        <taxon>Bacteria</taxon>
        <taxon>Bacillati</taxon>
        <taxon>Bacillota</taxon>
        <taxon>Bacilli</taxon>
        <taxon>Bacillales</taxon>
        <taxon>Paenibacillaceae</taxon>
        <taxon>Paenibacillus</taxon>
    </lineage>
</organism>
<feature type="transmembrane region" description="Helical" evidence="1">
    <location>
        <begin position="7"/>
        <end position="27"/>
    </location>
</feature>
<dbReference type="eggNOG" id="COG3595">
    <property type="taxonomic scope" value="Bacteria"/>
</dbReference>
<evidence type="ECO:0000256" key="1">
    <source>
        <dbReference type="SAM" id="Phobius"/>
    </source>
</evidence>
<dbReference type="PATRIC" id="fig|697284.3.peg.1977"/>
<dbReference type="PANTHER" id="PTHR34094:SF1">
    <property type="entry name" value="PROTEIN FAM185A"/>
    <property type="match status" value="1"/>
</dbReference>
<keyword evidence="1" id="KW-1133">Transmembrane helix</keyword>
<gene>
    <name evidence="3" type="ORF">ERIC2_c20500</name>
</gene>